<dbReference type="Pfam" id="PF07030">
    <property type="entry name" value="Phage_Mu_Gp36"/>
    <property type="match status" value="1"/>
</dbReference>
<dbReference type="AlphaFoldDB" id="A0A1E3WN59"/>
<comment type="caution">
    <text evidence="1">The sequence shown here is derived from an EMBL/GenBank/DDBJ whole genome shotgun (WGS) entry which is preliminary data.</text>
</comment>
<dbReference type="Proteomes" id="UP000095131">
    <property type="component" value="Unassembled WGS sequence"/>
</dbReference>
<accession>A0A1E3WN59</accession>
<dbReference type="InterPro" id="IPR009752">
    <property type="entry name" value="Phage_Mu_GpJ"/>
</dbReference>
<dbReference type="RefSeq" id="WP_069446357.1">
    <property type="nucleotide sequence ID" value="NZ_CP134281.1"/>
</dbReference>
<dbReference type="OrthoDB" id="9812088at2"/>
<protein>
    <recommendedName>
        <fullName evidence="3">Mu-like prophage FluMu protein gp36</fullName>
    </recommendedName>
</protein>
<proteinExistence type="predicted"/>
<reference evidence="1 2" key="1">
    <citation type="submission" date="2016-08" db="EMBL/GenBank/DDBJ databases">
        <title>Genome sequencing of Vibrio scophthalmi strain FP3289, an isolated from Paralichthys olivaceus.</title>
        <authorList>
            <person name="Han H.-J."/>
        </authorList>
    </citation>
    <scope>NUCLEOTIDE SEQUENCE [LARGE SCALE GENOMIC DNA]</scope>
    <source>
        <strain evidence="1 2">FP3289</strain>
    </source>
</reference>
<evidence type="ECO:0000313" key="2">
    <source>
        <dbReference type="Proteomes" id="UP000095131"/>
    </source>
</evidence>
<evidence type="ECO:0008006" key="3">
    <source>
        <dbReference type="Google" id="ProtNLM"/>
    </source>
</evidence>
<dbReference type="EMBL" id="MDCJ01000002">
    <property type="protein sequence ID" value="ODS10927.1"/>
    <property type="molecule type" value="Genomic_DNA"/>
</dbReference>
<evidence type="ECO:0000313" key="1">
    <source>
        <dbReference type="EMBL" id="ODS10927.1"/>
    </source>
</evidence>
<name>A0A1E3WN59_9VIBR</name>
<sequence>MSQPYATIDDLLKRDESLVWTLATDPNDHNRLDTEAVELAIKDATDEINSFLKRYALPLPSVPSIINRLAISMAMYWLADRDNAVSELVQKRYDSALQTLREISAGKRDLGLPGIDKPQETSSGKVEVISGYRPSMRNQFGQHF</sequence>
<gene>
    <name evidence="1" type="ORF">VSF3289_01188</name>
</gene>
<organism evidence="1 2">
    <name type="scientific">Vibrio scophthalmi</name>
    <dbReference type="NCBI Taxonomy" id="45658"/>
    <lineage>
        <taxon>Bacteria</taxon>
        <taxon>Pseudomonadati</taxon>
        <taxon>Pseudomonadota</taxon>
        <taxon>Gammaproteobacteria</taxon>
        <taxon>Vibrionales</taxon>
        <taxon>Vibrionaceae</taxon>
        <taxon>Vibrio</taxon>
    </lineage>
</organism>